<dbReference type="GO" id="GO:0000105">
    <property type="term" value="P:L-histidine biosynthetic process"/>
    <property type="evidence" value="ECO:0007669"/>
    <property type="project" value="InterPro"/>
</dbReference>
<organism evidence="6">
    <name type="scientific">freshwater metagenome</name>
    <dbReference type="NCBI Taxonomy" id="449393"/>
    <lineage>
        <taxon>unclassified sequences</taxon>
        <taxon>metagenomes</taxon>
        <taxon>ecological metagenomes</taxon>
    </lineage>
</organism>
<dbReference type="AlphaFoldDB" id="A0A6J6HWI2"/>
<dbReference type="Gene3D" id="3.40.50.1980">
    <property type="entry name" value="Nitrogenase molybdenum iron protein domain"/>
    <property type="match status" value="2"/>
</dbReference>
<protein>
    <submittedName>
        <fullName evidence="6">Unannotated protein</fullName>
    </submittedName>
</protein>
<dbReference type="SUPFAM" id="SSF53720">
    <property type="entry name" value="ALDH-like"/>
    <property type="match status" value="1"/>
</dbReference>
<dbReference type="PRINTS" id="PR00083">
    <property type="entry name" value="HOLDHDRGNASE"/>
</dbReference>
<comment type="similarity">
    <text evidence="2">Belongs to the histidinol dehydrogenase family.</text>
</comment>
<evidence type="ECO:0000256" key="4">
    <source>
        <dbReference type="ARBA" id="ARBA00022833"/>
    </source>
</evidence>
<dbReference type="Gene3D" id="1.20.5.1300">
    <property type="match status" value="1"/>
</dbReference>
<dbReference type="HAMAP" id="MF_01024">
    <property type="entry name" value="HisD"/>
    <property type="match status" value="1"/>
</dbReference>
<gene>
    <name evidence="6" type="ORF">UFOPK1909_00182</name>
</gene>
<dbReference type="InterPro" id="IPR012131">
    <property type="entry name" value="Hstdl_DH"/>
</dbReference>
<dbReference type="GO" id="GO:0046872">
    <property type="term" value="F:metal ion binding"/>
    <property type="evidence" value="ECO:0007669"/>
    <property type="project" value="UniProtKB-KW"/>
</dbReference>
<dbReference type="GO" id="GO:0051287">
    <property type="term" value="F:NAD binding"/>
    <property type="evidence" value="ECO:0007669"/>
    <property type="project" value="InterPro"/>
</dbReference>
<sequence length="465" mass="49250">MNVVQVYGFYSAALQLQKTKVLEESLNTAVNLRTVDLRGKTFDSTAVNRLVPRASVDITLAMKQIEPLLEDVRVNGQDAVVKITIERDSVDPRPLLVSKEELDRAVAELSPSLRKAIEESIERVFKVSRANLPANTSVSLAEGASVHQRWQPVDSVGLYVPGGKAVYPSSVIMNVVPAQVAGVPRLAVASPAQKEFNGRPHPTVLATAAILGVKDVYCMGGPAAVAAFAYGLPQIDFAPVALVTGPGNIFVAAAKRALKGVIGIDSEAGTTEILILADSSANARYIAYDLVSQAEHDEAAAAVLVTDSPELANAVINALTDLVSATASSERVRVALEGQQSAVVLVDDLEAAISFTNFYATEHLELHTEVNDEVLPKITNAGAIFLGQYSPVSLGDYLAGSSHVLPTGQQAKFSSGLGVHSFLRPQQVIDYTRAGLKEVAQYVADFADAEGLPAHGEAVTARFSD</sequence>
<evidence type="ECO:0000256" key="3">
    <source>
        <dbReference type="ARBA" id="ARBA00022723"/>
    </source>
</evidence>
<proteinExistence type="inferred from homology"/>
<dbReference type="NCBIfam" id="TIGR00069">
    <property type="entry name" value="hisD"/>
    <property type="match status" value="1"/>
</dbReference>
<dbReference type="PANTHER" id="PTHR21256">
    <property type="entry name" value="HISTIDINOL DEHYDROGENASE HDH"/>
    <property type="match status" value="1"/>
</dbReference>
<dbReference type="GO" id="GO:0004399">
    <property type="term" value="F:histidinol dehydrogenase activity"/>
    <property type="evidence" value="ECO:0007669"/>
    <property type="project" value="InterPro"/>
</dbReference>
<dbReference type="InterPro" id="IPR022695">
    <property type="entry name" value="Histidinol_DH_monofunct"/>
</dbReference>
<dbReference type="PANTHER" id="PTHR21256:SF2">
    <property type="entry name" value="HISTIDINE BIOSYNTHESIS TRIFUNCTIONAL PROTEIN"/>
    <property type="match status" value="1"/>
</dbReference>
<dbReference type="FunFam" id="3.40.50.1980:FF:000001">
    <property type="entry name" value="Histidinol dehydrogenase"/>
    <property type="match status" value="1"/>
</dbReference>
<keyword evidence="3" id="KW-0479">Metal-binding</keyword>
<keyword evidence="4" id="KW-0862">Zinc</keyword>
<comment type="cofactor">
    <cofactor evidence="1">
        <name>Zn(2+)</name>
        <dbReference type="ChEBI" id="CHEBI:29105"/>
    </cofactor>
</comment>
<dbReference type="InterPro" id="IPR001692">
    <property type="entry name" value="Histidinol_DH_CS"/>
</dbReference>
<dbReference type="PIRSF" id="PIRSF000099">
    <property type="entry name" value="Histidinol_dh"/>
    <property type="match status" value="1"/>
</dbReference>
<name>A0A6J6HWI2_9ZZZZ</name>
<dbReference type="InterPro" id="IPR016161">
    <property type="entry name" value="Ald_DH/histidinol_DH"/>
</dbReference>
<evidence type="ECO:0000256" key="2">
    <source>
        <dbReference type="ARBA" id="ARBA00010178"/>
    </source>
</evidence>
<dbReference type="GO" id="GO:0005829">
    <property type="term" value="C:cytosol"/>
    <property type="evidence" value="ECO:0007669"/>
    <property type="project" value="TreeGrafter"/>
</dbReference>
<evidence type="ECO:0000313" key="6">
    <source>
        <dbReference type="EMBL" id="CAB4615855.1"/>
    </source>
</evidence>
<reference evidence="6" key="1">
    <citation type="submission" date="2020-05" db="EMBL/GenBank/DDBJ databases">
        <authorList>
            <person name="Chiriac C."/>
            <person name="Salcher M."/>
            <person name="Ghai R."/>
            <person name="Kavagutti S V."/>
        </authorList>
    </citation>
    <scope>NUCLEOTIDE SEQUENCE</scope>
</reference>
<dbReference type="CDD" id="cd06572">
    <property type="entry name" value="Histidinol_dh"/>
    <property type="match status" value="1"/>
</dbReference>
<accession>A0A6J6HWI2</accession>
<keyword evidence="5" id="KW-0560">Oxidoreductase</keyword>
<dbReference type="Pfam" id="PF00815">
    <property type="entry name" value="Histidinol_dh"/>
    <property type="match status" value="1"/>
</dbReference>
<dbReference type="PROSITE" id="PS00611">
    <property type="entry name" value="HISOL_DEHYDROGENASE"/>
    <property type="match status" value="1"/>
</dbReference>
<dbReference type="EMBL" id="CAEZVD010000006">
    <property type="protein sequence ID" value="CAB4615855.1"/>
    <property type="molecule type" value="Genomic_DNA"/>
</dbReference>
<evidence type="ECO:0000256" key="5">
    <source>
        <dbReference type="ARBA" id="ARBA00023002"/>
    </source>
</evidence>
<evidence type="ECO:0000256" key="1">
    <source>
        <dbReference type="ARBA" id="ARBA00001947"/>
    </source>
</evidence>